<dbReference type="AlphaFoldDB" id="A0A7I8WRV9"/>
<feature type="region of interest" description="Disordered" evidence="2">
    <location>
        <begin position="777"/>
        <end position="831"/>
    </location>
</feature>
<dbReference type="GO" id="GO:0005737">
    <property type="term" value="C:cytoplasm"/>
    <property type="evidence" value="ECO:0007669"/>
    <property type="project" value="TreeGrafter"/>
</dbReference>
<comment type="caution">
    <text evidence="3">The sequence shown here is derived from an EMBL/GenBank/DDBJ whole genome shotgun (WGS) entry which is preliminary data.</text>
</comment>
<accession>A0A7I8WRV9</accession>
<dbReference type="SMR" id="A0A7I8WRV9"/>
<dbReference type="GO" id="GO:0016460">
    <property type="term" value="C:myosin II complex"/>
    <property type="evidence" value="ECO:0007669"/>
    <property type="project" value="TreeGrafter"/>
</dbReference>
<dbReference type="Proteomes" id="UP000582659">
    <property type="component" value="Unassembled WGS sequence"/>
</dbReference>
<dbReference type="PANTHER" id="PTHR45615">
    <property type="entry name" value="MYOSIN HEAVY CHAIN, NON-MUSCLE"/>
    <property type="match status" value="1"/>
</dbReference>
<dbReference type="GO" id="GO:0032982">
    <property type="term" value="C:myosin filament"/>
    <property type="evidence" value="ECO:0007669"/>
    <property type="project" value="TreeGrafter"/>
</dbReference>
<keyword evidence="4" id="KW-1185">Reference proteome</keyword>
<sequence>MMDSEELRNLMTPHLFLNSLNPPDPANFEANPLSFLPPANLLNFPFLFQQLNQQLTSPPTPPQQLNAQSNTKSPAESKFHGRHSIWRHFKVQRELNVYKCEVGLCTATYTWPPSTTVAGRHLRDKHPEVYNQVLNEETERRSRKRAAECSKEECQSPPTSTHSSSDLNQSSTDLPSPQVFSPDSVKRLKYDEDLLSRLSQQFLHEQVQVLNPLGLDYVLCKQESEDEKREKVMSGDYEWSAKKPSPDPGLACELDRLREQDTSQRMKIQKLTENLNDFKEEIENLRARNEVLEKKGSNVDDEIGVFQERINRLEAEKSRVEQELKEVSASLNKKSSELHEIREQNSELRTQMTRTKRELSEIAEDQGRTASESELSLLKKSKRDLEQKVSELEDELDEMVNKNDLLEQNVTRLNLNMDRMRSDNARETETREEELSELRAQHQRRVRTYEEQLADLTEANNNLQRQMKLLEQRSRQFETQSQYSYETVGSNNYKREFKKTAALLKDTQNLLAMERQKSDKAPLIRKLRLQLEEAEEAKMSAVRSKYSLENELAELNSEIENLRQAKKSLEDRVRDLLSDKAAAVSTSKDLEEQLNSVLRDYRNAVLQTENDSRLISQKAQMIAELEANKQDLTQQLAEAQSQVAYLKTHYVEAHKVTVLERSLVDLKSRIEFERAEKVKFEASSNRLQDEVDRLEDQLGELQRTLIKQQDMAVKHKRELSNEAEANRELRKREEEVASKYKKARDEIDQIQSEHAQTTSDLALALRRIDALQAALNANSDVDDDDERDDLTDDETEADVQSDALELNDSDVKKSEESSENGKVEHTQPITA</sequence>
<feature type="compositionally biased region" description="Acidic residues" evidence="2">
    <location>
        <begin position="780"/>
        <end position="799"/>
    </location>
</feature>
<name>A0A7I8WRV9_BURXY</name>
<feature type="coiled-coil region" evidence="1">
    <location>
        <begin position="524"/>
        <end position="760"/>
    </location>
</feature>
<dbReference type="OrthoDB" id="2505895at2759"/>
<evidence type="ECO:0000256" key="1">
    <source>
        <dbReference type="SAM" id="Coils"/>
    </source>
</evidence>
<feature type="compositionally biased region" description="Basic and acidic residues" evidence="2">
    <location>
        <begin position="137"/>
        <end position="154"/>
    </location>
</feature>
<feature type="region of interest" description="Disordered" evidence="2">
    <location>
        <begin position="135"/>
        <end position="183"/>
    </location>
</feature>
<evidence type="ECO:0000313" key="4">
    <source>
        <dbReference type="Proteomes" id="UP000659654"/>
    </source>
</evidence>
<dbReference type="EMBL" id="CAJFCV020000004">
    <property type="protein sequence ID" value="CAG9114904.1"/>
    <property type="molecule type" value="Genomic_DNA"/>
</dbReference>
<dbReference type="GO" id="GO:0031032">
    <property type="term" value="P:actomyosin structure organization"/>
    <property type="evidence" value="ECO:0007669"/>
    <property type="project" value="TreeGrafter"/>
</dbReference>
<dbReference type="EMBL" id="CAJFDI010000004">
    <property type="protein sequence ID" value="CAD5225668.1"/>
    <property type="molecule type" value="Genomic_DNA"/>
</dbReference>
<dbReference type="Proteomes" id="UP000659654">
    <property type="component" value="Unassembled WGS sequence"/>
</dbReference>
<protein>
    <submittedName>
        <fullName evidence="3">(pine wood nematode) hypothetical protein</fullName>
    </submittedName>
</protein>
<dbReference type="GO" id="GO:0051015">
    <property type="term" value="F:actin filament binding"/>
    <property type="evidence" value="ECO:0007669"/>
    <property type="project" value="TreeGrafter"/>
</dbReference>
<feature type="coiled-coil region" evidence="1">
    <location>
        <begin position="254"/>
        <end position="480"/>
    </location>
</feature>
<dbReference type="PANTHER" id="PTHR45615:SF36">
    <property type="entry name" value="MYOSIN HEAVY CHAIN-LIKE, ISOFORM B-RELATED"/>
    <property type="match status" value="1"/>
</dbReference>
<gene>
    <name evidence="3" type="ORF">BXYJ_LOCUS8660</name>
</gene>
<dbReference type="Gene3D" id="1.10.287.1490">
    <property type="match status" value="1"/>
</dbReference>
<feature type="region of interest" description="Disordered" evidence="2">
    <location>
        <begin position="54"/>
        <end position="79"/>
    </location>
</feature>
<keyword evidence="1" id="KW-0175">Coiled coil</keyword>
<evidence type="ECO:0000313" key="3">
    <source>
        <dbReference type="EMBL" id="CAD5225668.1"/>
    </source>
</evidence>
<feature type="compositionally biased region" description="Polar residues" evidence="2">
    <location>
        <begin position="156"/>
        <end position="181"/>
    </location>
</feature>
<reference evidence="3" key="1">
    <citation type="submission" date="2020-09" db="EMBL/GenBank/DDBJ databases">
        <authorList>
            <person name="Kikuchi T."/>
        </authorList>
    </citation>
    <scope>NUCLEOTIDE SEQUENCE</scope>
    <source>
        <strain evidence="3">Ka4C1</strain>
    </source>
</reference>
<feature type="compositionally biased region" description="Basic and acidic residues" evidence="2">
    <location>
        <begin position="809"/>
        <end position="825"/>
    </location>
</feature>
<organism evidence="3 4">
    <name type="scientific">Bursaphelenchus xylophilus</name>
    <name type="common">Pinewood nematode worm</name>
    <name type="synonym">Aphelenchoides xylophilus</name>
    <dbReference type="NCBI Taxonomy" id="6326"/>
    <lineage>
        <taxon>Eukaryota</taxon>
        <taxon>Metazoa</taxon>
        <taxon>Ecdysozoa</taxon>
        <taxon>Nematoda</taxon>
        <taxon>Chromadorea</taxon>
        <taxon>Rhabditida</taxon>
        <taxon>Tylenchina</taxon>
        <taxon>Tylenchomorpha</taxon>
        <taxon>Aphelenchoidea</taxon>
        <taxon>Aphelenchoididae</taxon>
        <taxon>Bursaphelenchus</taxon>
    </lineage>
</organism>
<proteinExistence type="predicted"/>
<evidence type="ECO:0000256" key="2">
    <source>
        <dbReference type="SAM" id="MobiDB-lite"/>
    </source>
</evidence>